<dbReference type="CDD" id="cd00920">
    <property type="entry name" value="Cupredoxin"/>
    <property type="match status" value="1"/>
</dbReference>
<evidence type="ECO:0000313" key="3">
    <source>
        <dbReference type="Proteomes" id="UP001218218"/>
    </source>
</evidence>
<comment type="caution">
    <text evidence="2">The sequence shown here is derived from an EMBL/GenBank/DDBJ whole genome shotgun (WGS) entry which is preliminary data.</text>
</comment>
<dbReference type="InterPro" id="IPR052953">
    <property type="entry name" value="Ser-rich/MCO-related"/>
</dbReference>
<dbReference type="Gene3D" id="2.60.40.420">
    <property type="entry name" value="Cupredoxins - blue copper proteins"/>
    <property type="match status" value="1"/>
</dbReference>
<proteinExistence type="predicted"/>
<accession>A0AAD6ZH12</accession>
<dbReference type="AlphaFoldDB" id="A0AAD6ZH12"/>
<name>A0AAD6ZH12_9AGAR</name>
<dbReference type="EMBL" id="JARIHO010000049">
    <property type="protein sequence ID" value="KAJ7321965.1"/>
    <property type="molecule type" value="Genomic_DNA"/>
</dbReference>
<gene>
    <name evidence="2" type="ORF">DFH08DRAFT_712600</name>
</gene>
<dbReference type="PANTHER" id="PTHR34883:SF15">
    <property type="entry name" value="EXTRACELLULAR SERINE-RICH PROTEIN"/>
    <property type="match status" value="1"/>
</dbReference>
<evidence type="ECO:0000313" key="2">
    <source>
        <dbReference type="EMBL" id="KAJ7321965.1"/>
    </source>
</evidence>
<sequence length="167" mass="18554">MSGSTSTPAHVRFSRGTHLQPVSLTHCYIPKIFVDVSDDDGSYRFNPNIIHAANGTIISFRFSGIPGNHSVTQSTFATPCQPLAVGFDSGFIAARKQADGTFPIFNHTVINDQNAAWFYCRQDTPTSHCHLGMYARSFTAPLRGERNSPRHGWRDQRRPPPLQGLPR</sequence>
<evidence type="ECO:0000256" key="1">
    <source>
        <dbReference type="SAM" id="MobiDB-lite"/>
    </source>
</evidence>
<dbReference type="Proteomes" id="UP001218218">
    <property type="component" value="Unassembled WGS sequence"/>
</dbReference>
<feature type="region of interest" description="Disordered" evidence="1">
    <location>
        <begin position="144"/>
        <end position="167"/>
    </location>
</feature>
<dbReference type="PANTHER" id="PTHR34883">
    <property type="entry name" value="SERINE-RICH PROTEIN, PUTATIVE-RELATED-RELATED"/>
    <property type="match status" value="1"/>
</dbReference>
<dbReference type="SUPFAM" id="SSF49503">
    <property type="entry name" value="Cupredoxins"/>
    <property type="match status" value="1"/>
</dbReference>
<protein>
    <submittedName>
        <fullName evidence="2">Uncharacterized protein</fullName>
    </submittedName>
</protein>
<keyword evidence="3" id="KW-1185">Reference proteome</keyword>
<organism evidence="2 3">
    <name type="scientific">Mycena albidolilacea</name>
    <dbReference type="NCBI Taxonomy" id="1033008"/>
    <lineage>
        <taxon>Eukaryota</taxon>
        <taxon>Fungi</taxon>
        <taxon>Dikarya</taxon>
        <taxon>Basidiomycota</taxon>
        <taxon>Agaricomycotina</taxon>
        <taxon>Agaricomycetes</taxon>
        <taxon>Agaricomycetidae</taxon>
        <taxon>Agaricales</taxon>
        <taxon>Marasmiineae</taxon>
        <taxon>Mycenaceae</taxon>
        <taxon>Mycena</taxon>
    </lineage>
</organism>
<feature type="compositionally biased region" description="Basic and acidic residues" evidence="1">
    <location>
        <begin position="144"/>
        <end position="158"/>
    </location>
</feature>
<dbReference type="InterPro" id="IPR008972">
    <property type="entry name" value="Cupredoxin"/>
</dbReference>
<reference evidence="2" key="1">
    <citation type="submission" date="2023-03" db="EMBL/GenBank/DDBJ databases">
        <title>Massive genome expansion in bonnet fungi (Mycena s.s.) driven by repeated elements and novel gene families across ecological guilds.</title>
        <authorList>
            <consortium name="Lawrence Berkeley National Laboratory"/>
            <person name="Harder C.B."/>
            <person name="Miyauchi S."/>
            <person name="Viragh M."/>
            <person name="Kuo A."/>
            <person name="Thoen E."/>
            <person name="Andreopoulos B."/>
            <person name="Lu D."/>
            <person name="Skrede I."/>
            <person name="Drula E."/>
            <person name="Henrissat B."/>
            <person name="Morin E."/>
            <person name="Kohler A."/>
            <person name="Barry K."/>
            <person name="LaButti K."/>
            <person name="Morin E."/>
            <person name="Salamov A."/>
            <person name="Lipzen A."/>
            <person name="Mereny Z."/>
            <person name="Hegedus B."/>
            <person name="Baldrian P."/>
            <person name="Stursova M."/>
            <person name="Weitz H."/>
            <person name="Taylor A."/>
            <person name="Grigoriev I.V."/>
            <person name="Nagy L.G."/>
            <person name="Martin F."/>
            <person name="Kauserud H."/>
        </authorList>
    </citation>
    <scope>NUCLEOTIDE SEQUENCE</scope>
    <source>
        <strain evidence="2">CBHHK002</strain>
    </source>
</reference>